<accession>A0A4Y1RZG8</accession>
<evidence type="ECO:0000256" key="1">
    <source>
        <dbReference type="SAM" id="MobiDB-lite"/>
    </source>
</evidence>
<dbReference type="EMBL" id="AP019304">
    <property type="protein sequence ID" value="BBH09385.1"/>
    <property type="molecule type" value="Genomic_DNA"/>
</dbReference>
<feature type="compositionally biased region" description="Polar residues" evidence="1">
    <location>
        <begin position="40"/>
        <end position="58"/>
    </location>
</feature>
<feature type="compositionally biased region" description="Pro residues" evidence="1">
    <location>
        <begin position="71"/>
        <end position="80"/>
    </location>
</feature>
<dbReference type="AlphaFoldDB" id="A0A4Y1RZG8"/>
<feature type="compositionally biased region" description="Low complexity" evidence="1">
    <location>
        <begin position="1"/>
        <end position="34"/>
    </location>
</feature>
<proteinExistence type="predicted"/>
<name>A0A4Y1RZG8_PRUDU</name>
<feature type="non-terminal residue" evidence="2">
    <location>
        <position position="1"/>
    </location>
</feature>
<feature type="compositionally biased region" description="Pro residues" evidence="1">
    <location>
        <begin position="114"/>
        <end position="137"/>
    </location>
</feature>
<evidence type="ECO:0000313" key="2">
    <source>
        <dbReference type="EMBL" id="BBH09385.1"/>
    </source>
</evidence>
<organism evidence="2">
    <name type="scientific">Prunus dulcis</name>
    <name type="common">Almond</name>
    <name type="synonym">Amygdalus dulcis</name>
    <dbReference type="NCBI Taxonomy" id="3755"/>
    <lineage>
        <taxon>Eukaryota</taxon>
        <taxon>Viridiplantae</taxon>
        <taxon>Streptophyta</taxon>
        <taxon>Embryophyta</taxon>
        <taxon>Tracheophyta</taxon>
        <taxon>Spermatophyta</taxon>
        <taxon>Magnoliopsida</taxon>
        <taxon>eudicotyledons</taxon>
        <taxon>Gunneridae</taxon>
        <taxon>Pentapetalae</taxon>
        <taxon>rosids</taxon>
        <taxon>fabids</taxon>
        <taxon>Rosales</taxon>
        <taxon>Rosaceae</taxon>
        <taxon>Amygdaloideae</taxon>
        <taxon>Amygdaleae</taxon>
        <taxon>Prunus</taxon>
    </lineage>
</organism>
<gene>
    <name evidence="2" type="ORF">Prudu_021864</name>
</gene>
<reference evidence="2" key="1">
    <citation type="journal article" date="2019" name="Science">
        <title>Mutation of a bHLH transcription factor allowed almond domestication.</title>
        <authorList>
            <person name="Sanchez-Perez R."/>
            <person name="Pavan S."/>
            <person name="Mazzeo R."/>
            <person name="Moldovan C."/>
            <person name="Aiese Cigliano R."/>
            <person name="Del Cueto J."/>
            <person name="Ricciardi F."/>
            <person name="Lotti C."/>
            <person name="Ricciardi L."/>
            <person name="Dicenta F."/>
            <person name="Lopez-Marques R.L."/>
            <person name="Lindberg Moller B."/>
        </authorList>
    </citation>
    <scope>NUCLEOTIDE SEQUENCE</scope>
</reference>
<protein>
    <submittedName>
        <fullName evidence="2">Cold shock domain protein 1</fullName>
    </submittedName>
</protein>
<feature type="region of interest" description="Disordered" evidence="1">
    <location>
        <begin position="1"/>
        <end position="169"/>
    </location>
</feature>
<sequence>SRATLSLSSVSLSPRRQLSLSSVRAAPATAGPETGPDRSVSPSRASLPFSPSETTNSGHELDWFEPKPFAVAPPPPPPKPVIEWARHRDDVGTKTGIMSARRARTRGRGQRWGPNPPPPSPSPPPSPPVPSPPPSPPAGDNALDMRTCAQPVYSHNGYSLTGKARYRKF</sequence>